<proteinExistence type="predicted"/>
<organism evidence="1 2">
    <name type="scientific">Rhizoclosmatium globosum</name>
    <dbReference type="NCBI Taxonomy" id="329046"/>
    <lineage>
        <taxon>Eukaryota</taxon>
        <taxon>Fungi</taxon>
        <taxon>Fungi incertae sedis</taxon>
        <taxon>Chytridiomycota</taxon>
        <taxon>Chytridiomycota incertae sedis</taxon>
        <taxon>Chytridiomycetes</taxon>
        <taxon>Chytridiales</taxon>
        <taxon>Chytriomycetaceae</taxon>
        <taxon>Rhizoclosmatium</taxon>
    </lineage>
</organism>
<evidence type="ECO:0000313" key="1">
    <source>
        <dbReference type="EMBL" id="ORY47059.1"/>
    </source>
</evidence>
<dbReference type="EMBL" id="MCGO01000015">
    <property type="protein sequence ID" value="ORY47059.1"/>
    <property type="molecule type" value="Genomic_DNA"/>
</dbReference>
<protein>
    <submittedName>
        <fullName evidence="1">Uncharacterized protein</fullName>
    </submittedName>
</protein>
<sequence>MTNTNNTNNQSDFDAEILARFERLKATNPVVKKGTNDSKEDAELVERLTKLTGSTPVAVSSVPSITTLNTLKSHYVDFTELVLTSPLKQSLSHATNFNNNFSDEDNSDSDEVSDLLSLVKQEIELEKRTSNTERDIESDEVSELELRLRRLSSDFKPSASYSTPTNQPKGHAMSEVADEEMTKHVGVRLVFV</sequence>
<reference evidence="1 2" key="1">
    <citation type="submission" date="2016-07" db="EMBL/GenBank/DDBJ databases">
        <title>Pervasive Adenine N6-methylation of Active Genes in Fungi.</title>
        <authorList>
            <consortium name="DOE Joint Genome Institute"/>
            <person name="Mondo S.J."/>
            <person name="Dannebaum R.O."/>
            <person name="Kuo R.C."/>
            <person name="Labutti K."/>
            <person name="Haridas S."/>
            <person name="Kuo A."/>
            <person name="Salamov A."/>
            <person name="Ahrendt S.R."/>
            <person name="Lipzen A."/>
            <person name="Sullivan W."/>
            <person name="Andreopoulos W.B."/>
            <person name="Clum A."/>
            <person name="Lindquist E."/>
            <person name="Daum C."/>
            <person name="Ramamoorthy G.K."/>
            <person name="Gryganskyi A."/>
            <person name="Culley D."/>
            <person name="Magnuson J.K."/>
            <person name="James T.Y."/>
            <person name="O'Malley M.A."/>
            <person name="Stajich J.E."/>
            <person name="Spatafora J.W."/>
            <person name="Visel A."/>
            <person name="Grigoriev I.V."/>
        </authorList>
    </citation>
    <scope>NUCLEOTIDE SEQUENCE [LARGE SCALE GENOMIC DNA]</scope>
    <source>
        <strain evidence="1 2">JEL800</strain>
    </source>
</reference>
<name>A0A1Y2CJ56_9FUNG</name>
<dbReference type="OrthoDB" id="5407799at2759"/>
<evidence type="ECO:0000313" key="2">
    <source>
        <dbReference type="Proteomes" id="UP000193642"/>
    </source>
</evidence>
<dbReference type="AlphaFoldDB" id="A0A1Y2CJ56"/>
<gene>
    <name evidence="1" type="ORF">BCR33DRAFT_715424</name>
</gene>
<keyword evidence="2" id="KW-1185">Reference proteome</keyword>
<dbReference type="Proteomes" id="UP000193642">
    <property type="component" value="Unassembled WGS sequence"/>
</dbReference>
<comment type="caution">
    <text evidence="1">The sequence shown here is derived from an EMBL/GenBank/DDBJ whole genome shotgun (WGS) entry which is preliminary data.</text>
</comment>
<accession>A0A1Y2CJ56</accession>